<dbReference type="InterPro" id="IPR001971">
    <property type="entry name" value="Ribosomal_uS11"/>
</dbReference>
<dbReference type="InterPro" id="IPR036967">
    <property type="entry name" value="Ribosomal_uS11_sf"/>
</dbReference>
<evidence type="ECO:0000256" key="3">
    <source>
        <dbReference type="ARBA" id="ARBA00023274"/>
    </source>
</evidence>
<dbReference type="OrthoDB" id="1654884at2759"/>
<evidence type="ECO:0000256" key="2">
    <source>
        <dbReference type="ARBA" id="ARBA00022980"/>
    </source>
</evidence>
<dbReference type="GO" id="GO:0005840">
    <property type="term" value="C:ribosome"/>
    <property type="evidence" value="ECO:0007669"/>
    <property type="project" value="UniProtKB-KW"/>
</dbReference>
<reference evidence="4 5" key="1">
    <citation type="journal article" date="2013" name="BMC Genomics">
        <title>The miniature genome of a carnivorous plant Genlisea aurea contains a low number of genes and short non-coding sequences.</title>
        <authorList>
            <person name="Leushkin E.V."/>
            <person name="Sutormin R.A."/>
            <person name="Nabieva E.R."/>
            <person name="Penin A.A."/>
            <person name="Kondrashov A.S."/>
            <person name="Logacheva M.D."/>
        </authorList>
    </citation>
    <scope>NUCLEOTIDE SEQUENCE [LARGE SCALE GENOMIC DNA]</scope>
</reference>
<dbReference type="GO" id="GO:1990904">
    <property type="term" value="C:ribonucleoprotein complex"/>
    <property type="evidence" value="ECO:0007669"/>
    <property type="project" value="UniProtKB-KW"/>
</dbReference>
<dbReference type="Pfam" id="PF00411">
    <property type="entry name" value="Ribosomal_S11"/>
    <property type="match status" value="1"/>
</dbReference>
<evidence type="ECO:0008006" key="6">
    <source>
        <dbReference type="Google" id="ProtNLM"/>
    </source>
</evidence>
<dbReference type="SUPFAM" id="SSF53137">
    <property type="entry name" value="Translational machinery components"/>
    <property type="match status" value="1"/>
</dbReference>
<dbReference type="HAMAP" id="MF_01310">
    <property type="entry name" value="Ribosomal_uS11"/>
    <property type="match status" value="1"/>
</dbReference>
<keyword evidence="2" id="KW-0689">Ribosomal protein</keyword>
<dbReference type="Proteomes" id="UP000015453">
    <property type="component" value="Unassembled WGS sequence"/>
</dbReference>
<dbReference type="AlphaFoldDB" id="S8C9I6"/>
<keyword evidence="3" id="KW-0687">Ribonucleoprotein</keyword>
<evidence type="ECO:0000313" key="4">
    <source>
        <dbReference type="EMBL" id="EPS63445.1"/>
    </source>
</evidence>
<evidence type="ECO:0000256" key="1">
    <source>
        <dbReference type="ARBA" id="ARBA00006194"/>
    </source>
</evidence>
<accession>S8C9I6</accession>
<comment type="similarity">
    <text evidence="1">Belongs to the universal ribosomal protein uS11 family.</text>
</comment>
<organism evidence="4 5">
    <name type="scientific">Genlisea aurea</name>
    <dbReference type="NCBI Taxonomy" id="192259"/>
    <lineage>
        <taxon>Eukaryota</taxon>
        <taxon>Viridiplantae</taxon>
        <taxon>Streptophyta</taxon>
        <taxon>Embryophyta</taxon>
        <taxon>Tracheophyta</taxon>
        <taxon>Spermatophyta</taxon>
        <taxon>Magnoliopsida</taxon>
        <taxon>eudicotyledons</taxon>
        <taxon>Gunneridae</taxon>
        <taxon>Pentapetalae</taxon>
        <taxon>asterids</taxon>
        <taxon>lamiids</taxon>
        <taxon>Lamiales</taxon>
        <taxon>Lentibulariaceae</taxon>
        <taxon>Genlisea</taxon>
    </lineage>
</organism>
<protein>
    <recommendedName>
        <fullName evidence="6">Ribosomal protein S11</fullName>
    </recommendedName>
</protein>
<dbReference type="GO" id="GO:0006412">
    <property type="term" value="P:translation"/>
    <property type="evidence" value="ECO:0007669"/>
    <property type="project" value="InterPro"/>
</dbReference>
<sequence>FSRCIHTGKQTEDDSGRIPFGLRFPGELLPFDRGADPTGRPVLYQPPVESDADIVHIRLMRNNAFVTLTDARGNKKIGTSAGKLSGKGDKLGRYSGEAAAEDVGRRVRQMKTRSVVVKVNGRCMFRRKKEAILAFKDGYTSSRVDMNHPVVYVEDTTRKPHNGCRLPKKRRI</sequence>
<comment type="caution">
    <text evidence="4">The sequence shown here is derived from an EMBL/GenBank/DDBJ whole genome shotgun (WGS) entry which is preliminary data.</text>
</comment>
<keyword evidence="5" id="KW-1185">Reference proteome</keyword>
<proteinExistence type="inferred from homology"/>
<dbReference type="EMBL" id="AUSU01005485">
    <property type="protein sequence ID" value="EPS63445.1"/>
    <property type="molecule type" value="Genomic_DNA"/>
</dbReference>
<dbReference type="GO" id="GO:0003735">
    <property type="term" value="F:structural constituent of ribosome"/>
    <property type="evidence" value="ECO:0007669"/>
    <property type="project" value="InterPro"/>
</dbReference>
<dbReference type="Gene3D" id="3.30.420.80">
    <property type="entry name" value="Ribosomal protein S11"/>
    <property type="match status" value="1"/>
</dbReference>
<dbReference type="PANTHER" id="PTHR11759">
    <property type="entry name" value="40S RIBOSOMAL PROTEIN S14/30S RIBOSOMAL PROTEIN S11"/>
    <property type="match status" value="1"/>
</dbReference>
<feature type="non-terminal residue" evidence="4">
    <location>
        <position position="1"/>
    </location>
</feature>
<evidence type="ECO:0000313" key="5">
    <source>
        <dbReference type="Proteomes" id="UP000015453"/>
    </source>
</evidence>
<gene>
    <name evidence="4" type="ORF">M569_11340</name>
</gene>
<name>S8C9I6_9LAMI</name>